<dbReference type="InterPro" id="IPR008780">
    <property type="entry name" value="Plasmodium_Vir"/>
</dbReference>
<dbReference type="AlphaFoldDB" id="A0A1G4E5N1"/>
<reference evidence="2 3" key="1">
    <citation type="submission" date="2016-07" db="EMBL/GenBank/DDBJ databases">
        <authorList>
            <consortium name="Pathogen Informatics"/>
        </authorList>
    </citation>
    <scope>NUCLEOTIDE SEQUENCE [LARGE SCALE GENOMIC DNA]</scope>
</reference>
<sequence>MSCSTNEKIDRYDFYNNIDKYIAEVRKIEKPIPPNTPITECDEYSNMHSLGNKEKANILCNNFARLNKFVASIETEVHNKCNFLNYWLNSELSQTWFSKDNTVSEVYIGIESYIFSNEVYAPLNCDLCNINKDELYKINKLYNLYKNYSKLNTIIDSEPDPNKQEIIELSTQCCADYNDVSYICKGNNKNNNLEFCNILNDFELKYHVLYQSAIRKGSDYSNNLIILSECPNNKIITTAVTGTVVGLIPLLGVLYKFTPMGQVFRSKMGILNNDIRNTDEDMTNIPLMGQDSDNIISRQGTYNIKYQSL</sequence>
<proteinExistence type="predicted"/>
<keyword evidence="1" id="KW-1133">Transmembrane helix</keyword>
<evidence type="ECO:0008006" key="4">
    <source>
        <dbReference type="Google" id="ProtNLM"/>
    </source>
</evidence>
<evidence type="ECO:0000313" key="2">
    <source>
        <dbReference type="EMBL" id="SCA60749.1"/>
    </source>
</evidence>
<dbReference type="EMBL" id="FLYI01000481">
    <property type="protein sequence ID" value="SCA60749.1"/>
    <property type="molecule type" value="Genomic_DNA"/>
</dbReference>
<accession>A0A1G4E5N1</accession>
<dbReference type="Pfam" id="PF05795">
    <property type="entry name" value="Plasmodium_Vir"/>
    <property type="match status" value="1"/>
</dbReference>
<evidence type="ECO:0000256" key="1">
    <source>
        <dbReference type="SAM" id="Phobius"/>
    </source>
</evidence>
<dbReference type="VEuPathDB" id="PlasmoDB:PVP01_0010150"/>
<gene>
    <name evidence="2" type="ORF">PVC01_000110000</name>
</gene>
<keyword evidence="1" id="KW-0472">Membrane</keyword>
<evidence type="ECO:0000313" key="3">
    <source>
        <dbReference type="Proteomes" id="UP000305196"/>
    </source>
</evidence>
<name>A0A1G4E5N1_PLAVI</name>
<dbReference type="Proteomes" id="UP000305196">
    <property type="component" value="Unassembled WGS sequence"/>
</dbReference>
<dbReference type="VEuPathDB" id="PlasmoDB:PVPAM_060006300"/>
<organism evidence="2 3">
    <name type="scientific">Plasmodium vivax</name>
    <name type="common">malaria parasite P. vivax</name>
    <dbReference type="NCBI Taxonomy" id="5855"/>
    <lineage>
        <taxon>Eukaryota</taxon>
        <taxon>Sar</taxon>
        <taxon>Alveolata</taxon>
        <taxon>Apicomplexa</taxon>
        <taxon>Aconoidasida</taxon>
        <taxon>Haemosporida</taxon>
        <taxon>Plasmodiidae</taxon>
        <taxon>Plasmodium</taxon>
        <taxon>Plasmodium (Plasmodium)</taxon>
    </lineage>
</organism>
<feature type="transmembrane region" description="Helical" evidence="1">
    <location>
        <begin position="235"/>
        <end position="258"/>
    </location>
</feature>
<protein>
    <recommendedName>
        <fullName evidence="4">VIR protein</fullName>
    </recommendedName>
</protein>
<keyword evidence="1" id="KW-0812">Transmembrane</keyword>